<comment type="caution">
    <text evidence="2">The sequence shown here is derived from an EMBL/GenBank/DDBJ whole genome shotgun (WGS) entry which is preliminary data.</text>
</comment>
<evidence type="ECO:0000313" key="3">
    <source>
        <dbReference type="Proteomes" id="UP001365542"/>
    </source>
</evidence>
<organism evidence="2 3">
    <name type="scientific">Orbilia ellipsospora</name>
    <dbReference type="NCBI Taxonomy" id="2528407"/>
    <lineage>
        <taxon>Eukaryota</taxon>
        <taxon>Fungi</taxon>
        <taxon>Dikarya</taxon>
        <taxon>Ascomycota</taxon>
        <taxon>Pezizomycotina</taxon>
        <taxon>Orbiliomycetes</taxon>
        <taxon>Orbiliales</taxon>
        <taxon>Orbiliaceae</taxon>
        <taxon>Orbilia</taxon>
    </lineage>
</organism>
<keyword evidence="3" id="KW-1185">Reference proteome</keyword>
<dbReference type="EMBL" id="JAVHJO010000004">
    <property type="protein sequence ID" value="KAK6540621.1"/>
    <property type="molecule type" value="Genomic_DNA"/>
</dbReference>
<gene>
    <name evidence="2" type="ORF">TWF694_008016</name>
</gene>
<feature type="region of interest" description="Disordered" evidence="1">
    <location>
        <begin position="227"/>
        <end position="272"/>
    </location>
</feature>
<protein>
    <submittedName>
        <fullName evidence="2">Uncharacterized protein</fullName>
    </submittedName>
</protein>
<feature type="compositionally biased region" description="Polar residues" evidence="1">
    <location>
        <begin position="87"/>
        <end position="101"/>
    </location>
</feature>
<feature type="compositionally biased region" description="Polar residues" evidence="1">
    <location>
        <begin position="227"/>
        <end position="242"/>
    </location>
</feature>
<feature type="region of interest" description="Disordered" evidence="1">
    <location>
        <begin position="1"/>
        <end position="36"/>
    </location>
</feature>
<accession>A0AAV9XGC2</accession>
<feature type="region of interest" description="Disordered" evidence="1">
    <location>
        <begin position="79"/>
        <end position="102"/>
    </location>
</feature>
<name>A0AAV9XGC2_9PEZI</name>
<reference evidence="2 3" key="1">
    <citation type="submission" date="2019-10" db="EMBL/GenBank/DDBJ databases">
        <authorList>
            <person name="Palmer J.M."/>
        </authorList>
    </citation>
    <scope>NUCLEOTIDE SEQUENCE [LARGE SCALE GENOMIC DNA]</scope>
    <source>
        <strain evidence="2 3">TWF694</strain>
    </source>
</reference>
<dbReference type="Proteomes" id="UP001365542">
    <property type="component" value="Unassembled WGS sequence"/>
</dbReference>
<sequence>MPTSPPPHSPSETSAPTPPSSFVPSNPDARSKTEMPYDLARYANYPRRVAPNASVQREAGATDAAAVLAKRMAVQRELQDEKDLEASESQSGAGSRNTLTKPSKHLWAPLDSIQPSAVHQSTILAPVPCPATSSSSFETADEDLTPFLPISSKSIEGALKQSHHVLDIESSTEDNRLVLHCDPDVDDIEDPYAPPIIHVLPPLDPQDTIKHLKLPSSFNSTQATFDAQLQSQQPSSSMNNTGLIPGLDPFPPPNRSKPPEPRENLQVQKPTTTAHELKPKMLLFQILKSQNNSDHLRVEYVIRFKISDGNPKFPNCPSKDKVFTFNDIAKYPAVVERIRLYHYMNPFKPKDIRVDESKYRITRKDLLETQSWNWPGYIGKEWSRCLIWSQEESEKREWI</sequence>
<evidence type="ECO:0000256" key="1">
    <source>
        <dbReference type="SAM" id="MobiDB-lite"/>
    </source>
</evidence>
<dbReference type="AlphaFoldDB" id="A0AAV9XGC2"/>
<evidence type="ECO:0000313" key="2">
    <source>
        <dbReference type="EMBL" id="KAK6540621.1"/>
    </source>
</evidence>
<proteinExistence type="predicted"/>